<keyword evidence="2" id="KW-1185">Reference proteome</keyword>
<accession>A0A086Z1H8</accession>
<protein>
    <submittedName>
        <fullName evidence="1">Uncharacterized protein</fullName>
    </submittedName>
</protein>
<gene>
    <name evidence="1" type="ORF">BACT_1080</name>
</gene>
<name>A0A086Z1H8_9BIFI</name>
<dbReference type="EMBL" id="JGYK01000001">
    <property type="protein sequence ID" value="KFI40378.1"/>
    <property type="molecule type" value="Genomic_DNA"/>
</dbReference>
<evidence type="ECO:0000313" key="1">
    <source>
        <dbReference type="EMBL" id="KFI40378.1"/>
    </source>
</evidence>
<comment type="caution">
    <text evidence="1">The sequence shown here is derived from an EMBL/GenBank/DDBJ whole genome shotgun (WGS) entry which is preliminary data.</text>
</comment>
<dbReference type="Proteomes" id="UP000029015">
    <property type="component" value="Unassembled WGS sequence"/>
</dbReference>
<dbReference type="AlphaFoldDB" id="A0A086Z1H8"/>
<evidence type="ECO:0000313" key="2">
    <source>
        <dbReference type="Proteomes" id="UP000029015"/>
    </source>
</evidence>
<sequence length="38" mass="4262">MQPPQTNQLQGIERQLTRIADTMAGQGMQVDRTEGLFT</sequence>
<proteinExistence type="predicted"/>
<organism evidence="1 2">
    <name type="scientific">Bifidobacterium actinocoloniiforme DSM 22766</name>
    <dbReference type="NCBI Taxonomy" id="1437605"/>
    <lineage>
        <taxon>Bacteria</taxon>
        <taxon>Bacillati</taxon>
        <taxon>Actinomycetota</taxon>
        <taxon>Actinomycetes</taxon>
        <taxon>Bifidobacteriales</taxon>
        <taxon>Bifidobacteriaceae</taxon>
        <taxon>Bifidobacterium</taxon>
    </lineage>
</organism>
<reference evidence="1 2" key="1">
    <citation type="submission" date="2014-03" db="EMBL/GenBank/DDBJ databases">
        <title>Genomics of Bifidobacteria.</title>
        <authorList>
            <person name="Ventura M."/>
            <person name="Milani C."/>
            <person name="Lugli G.A."/>
        </authorList>
    </citation>
    <scope>NUCLEOTIDE SEQUENCE [LARGE SCALE GENOMIC DNA]</scope>
    <source>
        <strain evidence="1 2">DSM 22766</strain>
    </source>
</reference>